<proteinExistence type="predicted"/>
<evidence type="ECO:0000256" key="2">
    <source>
        <dbReference type="ARBA" id="ARBA00023125"/>
    </source>
</evidence>
<keyword evidence="7" id="KW-1185">Reference proteome</keyword>
<name>A0ABP4T0M1_9ACTN</name>
<evidence type="ECO:0000313" key="7">
    <source>
        <dbReference type="Proteomes" id="UP001500618"/>
    </source>
</evidence>
<evidence type="ECO:0000256" key="1">
    <source>
        <dbReference type="ARBA" id="ARBA00023015"/>
    </source>
</evidence>
<protein>
    <submittedName>
        <fullName evidence="6">TetR/AcrR family transcriptional regulator</fullName>
    </submittedName>
</protein>
<dbReference type="InterPro" id="IPR011075">
    <property type="entry name" value="TetR_C"/>
</dbReference>
<dbReference type="InterPro" id="IPR050109">
    <property type="entry name" value="HTH-type_TetR-like_transc_reg"/>
</dbReference>
<keyword evidence="1" id="KW-0805">Transcription regulation</keyword>
<dbReference type="Pfam" id="PF00440">
    <property type="entry name" value="TetR_N"/>
    <property type="match status" value="1"/>
</dbReference>
<dbReference type="RefSeq" id="WP_344311055.1">
    <property type="nucleotide sequence ID" value="NZ_BAAANY010000009.1"/>
</dbReference>
<dbReference type="SUPFAM" id="SSF46689">
    <property type="entry name" value="Homeodomain-like"/>
    <property type="match status" value="1"/>
</dbReference>
<gene>
    <name evidence="6" type="ORF">GCM10009765_31990</name>
</gene>
<dbReference type="EMBL" id="BAAANY010000009">
    <property type="protein sequence ID" value="GAA1680375.1"/>
    <property type="molecule type" value="Genomic_DNA"/>
</dbReference>
<organism evidence="6 7">
    <name type="scientific">Fodinicola feengrottensis</name>
    <dbReference type="NCBI Taxonomy" id="435914"/>
    <lineage>
        <taxon>Bacteria</taxon>
        <taxon>Bacillati</taxon>
        <taxon>Actinomycetota</taxon>
        <taxon>Actinomycetes</taxon>
        <taxon>Mycobacteriales</taxon>
        <taxon>Fodinicola</taxon>
    </lineage>
</organism>
<dbReference type="SUPFAM" id="SSF48498">
    <property type="entry name" value="Tetracyclin repressor-like, C-terminal domain"/>
    <property type="match status" value="1"/>
</dbReference>
<dbReference type="InterPro" id="IPR001647">
    <property type="entry name" value="HTH_TetR"/>
</dbReference>
<keyword evidence="3" id="KW-0804">Transcription</keyword>
<reference evidence="7" key="1">
    <citation type="journal article" date="2019" name="Int. J. Syst. Evol. Microbiol.">
        <title>The Global Catalogue of Microorganisms (GCM) 10K type strain sequencing project: providing services to taxonomists for standard genome sequencing and annotation.</title>
        <authorList>
            <consortium name="The Broad Institute Genomics Platform"/>
            <consortium name="The Broad Institute Genome Sequencing Center for Infectious Disease"/>
            <person name="Wu L."/>
            <person name="Ma J."/>
        </authorList>
    </citation>
    <scope>NUCLEOTIDE SEQUENCE [LARGE SCALE GENOMIC DNA]</scope>
    <source>
        <strain evidence="7">JCM 14718</strain>
    </source>
</reference>
<keyword evidence="2 4" id="KW-0238">DNA-binding</keyword>
<evidence type="ECO:0000256" key="4">
    <source>
        <dbReference type="PROSITE-ProRule" id="PRU00335"/>
    </source>
</evidence>
<evidence type="ECO:0000313" key="6">
    <source>
        <dbReference type="EMBL" id="GAA1680375.1"/>
    </source>
</evidence>
<dbReference type="InterPro" id="IPR009057">
    <property type="entry name" value="Homeodomain-like_sf"/>
</dbReference>
<dbReference type="Pfam" id="PF16859">
    <property type="entry name" value="TetR_C_11"/>
    <property type="match status" value="1"/>
</dbReference>
<evidence type="ECO:0000259" key="5">
    <source>
        <dbReference type="PROSITE" id="PS50977"/>
    </source>
</evidence>
<dbReference type="PANTHER" id="PTHR30055:SF148">
    <property type="entry name" value="TETR-FAMILY TRANSCRIPTIONAL REGULATOR"/>
    <property type="match status" value="1"/>
</dbReference>
<dbReference type="Gene3D" id="1.10.10.60">
    <property type="entry name" value="Homeodomain-like"/>
    <property type="match status" value="1"/>
</dbReference>
<dbReference type="PROSITE" id="PS50977">
    <property type="entry name" value="HTH_TETR_2"/>
    <property type="match status" value="1"/>
</dbReference>
<accession>A0ABP4T0M1</accession>
<dbReference type="PANTHER" id="PTHR30055">
    <property type="entry name" value="HTH-TYPE TRANSCRIPTIONAL REGULATOR RUTR"/>
    <property type="match status" value="1"/>
</dbReference>
<evidence type="ECO:0000256" key="3">
    <source>
        <dbReference type="ARBA" id="ARBA00023163"/>
    </source>
</evidence>
<feature type="domain" description="HTH tetR-type" evidence="5">
    <location>
        <begin position="8"/>
        <end position="68"/>
    </location>
</feature>
<dbReference type="InterPro" id="IPR036271">
    <property type="entry name" value="Tet_transcr_reg_TetR-rel_C_sf"/>
</dbReference>
<dbReference type="Gene3D" id="1.10.357.10">
    <property type="entry name" value="Tetracycline Repressor, domain 2"/>
    <property type="match status" value="1"/>
</dbReference>
<comment type="caution">
    <text evidence="6">The sequence shown here is derived from an EMBL/GenBank/DDBJ whole genome shotgun (WGS) entry which is preliminary data.</text>
</comment>
<feature type="DNA-binding region" description="H-T-H motif" evidence="4">
    <location>
        <begin position="31"/>
        <end position="50"/>
    </location>
</feature>
<sequence length="191" mass="21291">MTVRRRGAALEDSILEAAWTELMSVGYARLTMEGVAARAQTGKQVLYRRWRNRAELVITAVRHHIGSVADQIPDTGELRSDVLAVLQRMTQRQRDLGPEILHGLMAEAPDLAPEFLTVIDGVMTTLLEQAEKRGELKVTDLPVRVVTLPADLLRHEMLLTRHPIAENTLVDIVDQVFLPLVRASISSKVSD</sequence>
<dbReference type="Proteomes" id="UP001500618">
    <property type="component" value="Unassembled WGS sequence"/>
</dbReference>